<dbReference type="InterPro" id="IPR036525">
    <property type="entry name" value="Tubulin/FtsZ_GTPase_sf"/>
</dbReference>
<name>A0A1D6I3J0_MAIZE</name>
<dbReference type="PANTHER" id="PTHR36527">
    <property type="entry name" value="OS01G0282866 PROTEIN"/>
    <property type="match status" value="1"/>
</dbReference>
<proteinExistence type="predicted"/>
<reference evidence="2" key="1">
    <citation type="submission" date="2015-12" db="EMBL/GenBank/DDBJ databases">
        <title>Update maize B73 reference genome by single molecule sequencing technologies.</title>
        <authorList>
            <consortium name="Maize Genome Sequencing Project"/>
            <person name="Ware D."/>
        </authorList>
    </citation>
    <scope>NUCLEOTIDE SEQUENCE [LARGE SCALE GENOMIC DNA]</scope>
    <source>
        <tissue evidence="2">Seedling</tissue>
    </source>
</reference>
<dbReference type="ExpressionAtlas" id="A0A1D6I3J0">
    <property type="expression patterns" value="baseline"/>
</dbReference>
<dbReference type="SUPFAM" id="SSF52490">
    <property type="entry name" value="Tubulin nucleotide-binding domain-like"/>
    <property type="match status" value="1"/>
</dbReference>
<dbReference type="SMR" id="A0A1D6I3J0"/>
<dbReference type="eggNOG" id="KOG1375">
    <property type="taxonomic scope" value="Eukaryota"/>
</dbReference>
<sequence length="436" mass="49110">MDSVRSGPFGQIFRPDNFVFQSGAGNNWAKGHYTEGANNNRNRTRHPRSKSRCSLSKRGEEAGQLSRSASESSSSAGSIGRTPSGRRAGRRGSDVDGDRSSRESFEAQDQKRSMHEISRGERRSWSGQKRKPEPLVEKKSVRAAAEEFFAKASQELIGHSDCRTILLKNVIGHYSEDILRFDMHSVNQLPVPLVPLIGKGVLEEEVMVSFVATNGEPTTTTTSKLVWWNLLEQMTMTPTSCTSVMLSTRTRAPLLRALYKAGSIIVLGKTDFLRPDMSVHRQVIDNGILPILVKIEKKKEKLLSEKMEVIKGLRERFSHCNSNMDANQVQPVLAPEASDPQHSWLDCRLDISKRSPKQLGILQGWFTLHITFSCVLHYLETVGRLYGWKKCPNAPIVMALKQQNEDVKREFNTRLTYGDADSSLDRLWQKKAEIKQ</sequence>
<gene>
    <name evidence="2" type="ORF">ZEAMMB73_Zm00001d020316</name>
</gene>
<protein>
    <submittedName>
        <fullName evidence="2">Uncharacterized protein</fullName>
    </submittedName>
</protein>
<dbReference type="PANTHER" id="PTHR36527:SF3">
    <property type="entry name" value="OS01G0282866 PROTEIN"/>
    <property type="match status" value="1"/>
</dbReference>
<feature type="region of interest" description="Disordered" evidence="1">
    <location>
        <begin position="1"/>
        <end position="138"/>
    </location>
</feature>
<dbReference type="Gene3D" id="3.40.50.1440">
    <property type="entry name" value="Tubulin/FtsZ, GTPase domain"/>
    <property type="match status" value="1"/>
</dbReference>
<dbReference type="STRING" id="4577.A0A1D6I3J0"/>
<feature type="compositionally biased region" description="Basic and acidic residues" evidence="1">
    <location>
        <begin position="91"/>
        <end position="138"/>
    </location>
</feature>
<dbReference type="AlphaFoldDB" id="A0A1D6I3J0"/>
<evidence type="ECO:0000313" key="2">
    <source>
        <dbReference type="EMBL" id="ONM54709.1"/>
    </source>
</evidence>
<accession>A0A1D6I3J0</accession>
<organism evidence="2">
    <name type="scientific">Zea mays</name>
    <name type="common">Maize</name>
    <dbReference type="NCBI Taxonomy" id="4577"/>
    <lineage>
        <taxon>Eukaryota</taxon>
        <taxon>Viridiplantae</taxon>
        <taxon>Streptophyta</taxon>
        <taxon>Embryophyta</taxon>
        <taxon>Tracheophyta</taxon>
        <taxon>Spermatophyta</taxon>
        <taxon>Magnoliopsida</taxon>
        <taxon>Liliopsida</taxon>
        <taxon>Poales</taxon>
        <taxon>Poaceae</taxon>
        <taxon>PACMAD clade</taxon>
        <taxon>Panicoideae</taxon>
        <taxon>Andropogonodae</taxon>
        <taxon>Andropogoneae</taxon>
        <taxon>Tripsacinae</taxon>
        <taxon>Zea</taxon>
    </lineage>
</organism>
<dbReference type="EMBL" id="CM007650">
    <property type="protein sequence ID" value="ONM54709.1"/>
    <property type="molecule type" value="Genomic_DNA"/>
</dbReference>
<feature type="compositionally biased region" description="Basic residues" evidence="1">
    <location>
        <begin position="42"/>
        <end position="51"/>
    </location>
</feature>
<dbReference type="PaxDb" id="4577-GRMZM2G113750_P02"/>
<dbReference type="eggNOG" id="KOG1144">
    <property type="taxonomic scope" value="Eukaryota"/>
</dbReference>
<feature type="compositionally biased region" description="Low complexity" evidence="1">
    <location>
        <begin position="66"/>
        <end position="81"/>
    </location>
</feature>
<dbReference type="InParanoid" id="A0A1D6I3J0"/>
<evidence type="ECO:0000256" key="1">
    <source>
        <dbReference type="SAM" id="MobiDB-lite"/>
    </source>
</evidence>